<proteinExistence type="predicted"/>
<protein>
    <submittedName>
        <fullName evidence="1">Uncharacterized protein</fullName>
    </submittedName>
</protein>
<gene>
    <name evidence="1" type="ORF">BDP27DRAFT_1370939</name>
</gene>
<dbReference type="AlphaFoldDB" id="A0A9P5PDA7"/>
<dbReference type="EMBL" id="JADNRY010000267">
    <property type="protein sequence ID" value="KAF9059995.1"/>
    <property type="molecule type" value="Genomic_DNA"/>
</dbReference>
<sequence length="164" mass="18430">MAGAAGYGTRCSNGWKGERGLSRAGRTLTIGPLVHHIQKYQLPFSSLLDRYKTDSAPEEMHEIEVECEELTDQICAILRASNPLEDAQIKDILVRVYGMRNMMTPPAQSDPKQKKWANLPPCDELRSAVYLAANGDFKGQEAHCLYMVLESVQSDIYFDMHLKP</sequence>
<comment type="caution">
    <text evidence="1">The sequence shown here is derived from an EMBL/GenBank/DDBJ whole genome shotgun (WGS) entry which is preliminary data.</text>
</comment>
<evidence type="ECO:0000313" key="1">
    <source>
        <dbReference type="EMBL" id="KAF9059995.1"/>
    </source>
</evidence>
<organism evidence="1 2">
    <name type="scientific">Rhodocollybia butyracea</name>
    <dbReference type="NCBI Taxonomy" id="206335"/>
    <lineage>
        <taxon>Eukaryota</taxon>
        <taxon>Fungi</taxon>
        <taxon>Dikarya</taxon>
        <taxon>Basidiomycota</taxon>
        <taxon>Agaricomycotina</taxon>
        <taxon>Agaricomycetes</taxon>
        <taxon>Agaricomycetidae</taxon>
        <taxon>Agaricales</taxon>
        <taxon>Marasmiineae</taxon>
        <taxon>Omphalotaceae</taxon>
        <taxon>Rhodocollybia</taxon>
    </lineage>
</organism>
<accession>A0A9P5PDA7</accession>
<name>A0A9P5PDA7_9AGAR</name>
<reference evidence="1" key="1">
    <citation type="submission" date="2020-11" db="EMBL/GenBank/DDBJ databases">
        <authorList>
            <consortium name="DOE Joint Genome Institute"/>
            <person name="Ahrendt S."/>
            <person name="Riley R."/>
            <person name="Andreopoulos W."/>
            <person name="Labutti K."/>
            <person name="Pangilinan J."/>
            <person name="Ruiz-Duenas F.J."/>
            <person name="Barrasa J.M."/>
            <person name="Sanchez-Garcia M."/>
            <person name="Camarero S."/>
            <person name="Miyauchi S."/>
            <person name="Serrano A."/>
            <person name="Linde D."/>
            <person name="Babiker R."/>
            <person name="Drula E."/>
            <person name="Ayuso-Fernandez I."/>
            <person name="Pacheco R."/>
            <person name="Padilla G."/>
            <person name="Ferreira P."/>
            <person name="Barriuso J."/>
            <person name="Kellner H."/>
            <person name="Castanera R."/>
            <person name="Alfaro M."/>
            <person name="Ramirez L."/>
            <person name="Pisabarro A.G."/>
            <person name="Kuo A."/>
            <person name="Tritt A."/>
            <person name="Lipzen A."/>
            <person name="He G."/>
            <person name="Yan M."/>
            <person name="Ng V."/>
            <person name="Cullen D."/>
            <person name="Martin F."/>
            <person name="Rosso M.-N."/>
            <person name="Henrissat B."/>
            <person name="Hibbett D."/>
            <person name="Martinez A.T."/>
            <person name="Grigoriev I.V."/>
        </authorList>
    </citation>
    <scope>NUCLEOTIDE SEQUENCE</scope>
    <source>
        <strain evidence="1">AH 40177</strain>
    </source>
</reference>
<keyword evidence="2" id="KW-1185">Reference proteome</keyword>
<evidence type="ECO:0000313" key="2">
    <source>
        <dbReference type="Proteomes" id="UP000772434"/>
    </source>
</evidence>
<dbReference type="Proteomes" id="UP000772434">
    <property type="component" value="Unassembled WGS sequence"/>
</dbReference>